<feature type="transmembrane region" description="Helical" evidence="6">
    <location>
        <begin position="293"/>
        <end position="312"/>
    </location>
</feature>
<keyword evidence="5 6" id="KW-0472">Membrane</keyword>
<evidence type="ECO:0000256" key="1">
    <source>
        <dbReference type="ARBA" id="ARBA00004651"/>
    </source>
</evidence>
<keyword evidence="4 6" id="KW-1133">Transmembrane helix</keyword>
<feature type="transmembrane region" description="Helical" evidence="6">
    <location>
        <begin position="51"/>
        <end position="77"/>
    </location>
</feature>
<dbReference type="GO" id="GO:0043190">
    <property type="term" value="C:ATP-binding cassette (ABC) transporter complex"/>
    <property type="evidence" value="ECO:0007669"/>
    <property type="project" value="TreeGrafter"/>
</dbReference>
<dbReference type="GeneID" id="97289621"/>
<dbReference type="PANTHER" id="PTHR33529:SF7">
    <property type="entry name" value="LIPOPOLYSACCHARIDE EXPORT SYSTEM PERMEASE PROTEIN LPTF"/>
    <property type="match status" value="1"/>
</dbReference>
<name>A0A2N3PIT5_9HELI</name>
<evidence type="ECO:0000256" key="2">
    <source>
        <dbReference type="ARBA" id="ARBA00022475"/>
    </source>
</evidence>
<dbReference type="STRING" id="556267.HWAG_00079"/>
<dbReference type="Proteomes" id="UP000233350">
    <property type="component" value="Unassembled WGS sequence"/>
</dbReference>
<dbReference type="OrthoDB" id="5372422at2"/>
<keyword evidence="2" id="KW-1003">Cell membrane</keyword>
<accession>A0A2N3PIT5</accession>
<comment type="caution">
    <text evidence="7">The sequence shown here is derived from an EMBL/GenBank/DDBJ whole genome shotgun (WGS) entry which is preliminary data.</text>
</comment>
<evidence type="ECO:0000256" key="3">
    <source>
        <dbReference type="ARBA" id="ARBA00022692"/>
    </source>
</evidence>
<evidence type="ECO:0000256" key="4">
    <source>
        <dbReference type="ARBA" id="ARBA00022989"/>
    </source>
</evidence>
<comment type="subcellular location">
    <subcellularLocation>
        <location evidence="1">Cell membrane</location>
        <topology evidence="1">Multi-pass membrane protein</topology>
    </subcellularLocation>
</comment>
<evidence type="ECO:0008006" key="9">
    <source>
        <dbReference type="Google" id="ProtNLM"/>
    </source>
</evidence>
<dbReference type="RefSeq" id="WP_006801771.1">
    <property type="nucleotide sequence ID" value="NZ_CABKOI010000021.1"/>
</dbReference>
<evidence type="ECO:0000313" key="7">
    <source>
        <dbReference type="EMBL" id="PKT80840.1"/>
    </source>
</evidence>
<keyword evidence="3 6" id="KW-0812">Transmembrane</keyword>
<dbReference type="AlphaFoldDB" id="A0A2N3PIT5"/>
<reference evidence="7 8" key="1">
    <citation type="submission" date="2016-07" db="EMBL/GenBank/DDBJ databases">
        <title>Detection of Helicobacter winghamensis from caecal content of red fox (Vulpes vulpes).</title>
        <authorList>
            <person name="Zanoni R.G."/>
            <person name="Florio D."/>
            <person name="Caffara M."/>
            <person name="Renzi M."/>
            <person name="Parisi A."/>
            <person name="Pasquali F."/>
            <person name="Manfreda G."/>
        </authorList>
    </citation>
    <scope>NUCLEOTIDE SEQUENCE [LARGE SCALE GENOMIC DNA]</scope>
    <source>
        <strain evidence="7 8">295_13</strain>
    </source>
</reference>
<dbReference type="EMBL" id="MBPK01000040">
    <property type="protein sequence ID" value="PKT80840.1"/>
    <property type="molecule type" value="Genomic_DNA"/>
</dbReference>
<dbReference type="InterPro" id="IPR005495">
    <property type="entry name" value="LptG/LptF_permease"/>
</dbReference>
<evidence type="ECO:0000256" key="6">
    <source>
        <dbReference type="SAM" id="Phobius"/>
    </source>
</evidence>
<proteinExistence type="predicted"/>
<organism evidence="7 8">
    <name type="scientific">Helicobacter winghamensis</name>
    <dbReference type="NCBI Taxonomy" id="157268"/>
    <lineage>
        <taxon>Bacteria</taxon>
        <taxon>Pseudomonadati</taxon>
        <taxon>Campylobacterota</taxon>
        <taxon>Epsilonproteobacteria</taxon>
        <taxon>Campylobacterales</taxon>
        <taxon>Helicobacteraceae</taxon>
        <taxon>Helicobacter</taxon>
    </lineage>
</organism>
<keyword evidence="8" id="KW-1185">Reference proteome</keyword>
<dbReference type="PANTHER" id="PTHR33529">
    <property type="entry name" value="SLR0882 PROTEIN-RELATED"/>
    <property type="match status" value="1"/>
</dbReference>
<feature type="transmembrane region" description="Helical" evidence="6">
    <location>
        <begin position="262"/>
        <end position="281"/>
    </location>
</feature>
<dbReference type="GO" id="GO:0015920">
    <property type="term" value="P:lipopolysaccharide transport"/>
    <property type="evidence" value="ECO:0007669"/>
    <property type="project" value="TreeGrafter"/>
</dbReference>
<evidence type="ECO:0000313" key="8">
    <source>
        <dbReference type="Proteomes" id="UP000233350"/>
    </source>
</evidence>
<dbReference type="Pfam" id="PF03739">
    <property type="entry name" value="LptF_LptG"/>
    <property type="match status" value="1"/>
</dbReference>
<feature type="transmembrane region" description="Helical" evidence="6">
    <location>
        <begin position="12"/>
        <end position="45"/>
    </location>
</feature>
<evidence type="ECO:0000256" key="5">
    <source>
        <dbReference type="ARBA" id="ARBA00023136"/>
    </source>
</evidence>
<feature type="transmembrane region" description="Helical" evidence="6">
    <location>
        <begin position="98"/>
        <end position="120"/>
    </location>
</feature>
<protein>
    <recommendedName>
        <fullName evidence="9">LptF/LptG family permease</fullName>
    </recommendedName>
</protein>
<gene>
    <name evidence="7" type="ORF">BCM31_02445</name>
</gene>
<sequence>MRIKNFLFQSFAQVFFPIFLVLFFIASVVIFIRIAGVTFVVKISFLELLTLYFYTLPTMLFFVIPLSFFVACVLGLSRLSFDYELPVLFALGMNPKKIVKIFFPIALLASVSLFVLSLILTPLSDIAYRQFLEERKSSIDVNLQAGEFGQKLGEWLVYVQKGKNSTYENIVLLSLQAKGSQKDGLVFAKQANIGNVDGVMEAHLSDGKIYRKVSDGVERISFDEMILRSAVDFTGDGSVGLVEYWNRAFYENSRQDKTKRNLSMYVLLSLFPLISLFYFPFLGVKNPRYQKNYTILQAMVVVGVFFALMYIVATYLPLAGMVLLPCIWGYIGYALYKHYVARFY</sequence>